<reference evidence="2" key="1">
    <citation type="journal article" date="2019" name="Int. J. Syst. Evol. Microbiol.">
        <title>The Global Catalogue of Microorganisms (GCM) 10K type strain sequencing project: providing services to taxonomists for standard genome sequencing and annotation.</title>
        <authorList>
            <consortium name="The Broad Institute Genomics Platform"/>
            <consortium name="The Broad Institute Genome Sequencing Center for Infectious Disease"/>
            <person name="Wu L."/>
            <person name="Ma J."/>
        </authorList>
    </citation>
    <scope>NUCLEOTIDE SEQUENCE [LARGE SCALE GENOMIC DNA]</scope>
    <source>
        <strain evidence="2">ICMP 19430</strain>
    </source>
</reference>
<name>A0ABW2RWD0_9NOCA</name>
<organism evidence="1 2">
    <name type="scientific">Rhodococcus daqingensis</name>
    <dbReference type="NCBI Taxonomy" id="2479363"/>
    <lineage>
        <taxon>Bacteria</taxon>
        <taxon>Bacillati</taxon>
        <taxon>Actinomycetota</taxon>
        <taxon>Actinomycetes</taxon>
        <taxon>Mycobacteriales</taxon>
        <taxon>Nocardiaceae</taxon>
        <taxon>Rhodococcus</taxon>
    </lineage>
</organism>
<comment type="caution">
    <text evidence="1">The sequence shown here is derived from an EMBL/GenBank/DDBJ whole genome shotgun (WGS) entry which is preliminary data.</text>
</comment>
<gene>
    <name evidence="1" type="ORF">ACFQS9_09410</name>
</gene>
<dbReference type="Proteomes" id="UP001596484">
    <property type="component" value="Unassembled WGS sequence"/>
</dbReference>
<evidence type="ECO:0000313" key="2">
    <source>
        <dbReference type="Proteomes" id="UP001596484"/>
    </source>
</evidence>
<keyword evidence="2" id="KW-1185">Reference proteome</keyword>
<evidence type="ECO:0000313" key="1">
    <source>
        <dbReference type="EMBL" id="MFC7448106.1"/>
    </source>
</evidence>
<accession>A0ABW2RWD0</accession>
<protein>
    <submittedName>
        <fullName evidence="1">Uncharacterized protein</fullName>
    </submittedName>
</protein>
<sequence length="73" mass="8205">MHTDAIAPPVPRILDTLHSRIGELTGEATFSNARSSGYHAALRSARLFVLDERARQCELPERRPTTKNQKDHP</sequence>
<proteinExistence type="predicted"/>
<dbReference type="EMBL" id="JBHTCS010000011">
    <property type="protein sequence ID" value="MFC7448106.1"/>
    <property type="molecule type" value="Genomic_DNA"/>
</dbReference>